<comment type="similarity">
    <text evidence="3">Belongs to the expansin family.</text>
</comment>
<comment type="subcellular location">
    <subcellularLocation>
        <location evidence="1">Secreted</location>
    </subcellularLocation>
</comment>
<evidence type="ECO:0000259" key="6">
    <source>
        <dbReference type="PROSITE" id="PS50843"/>
    </source>
</evidence>
<dbReference type="Pfam" id="PF03330">
    <property type="entry name" value="DPBB_1"/>
    <property type="match status" value="1"/>
</dbReference>
<comment type="caution">
    <text evidence="7">The sequence shown here is derived from an EMBL/GenBank/DDBJ whole genome shotgun (WGS) entry which is preliminary data.</text>
</comment>
<dbReference type="Gene3D" id="2.40.40.10">
    <property type="entry name" value="RlpA-like domain"/>
    <property type="match status" value="1"/>
</dbReference>
<feature type="domain" description="Expansin-like CBD" evidence="6">
    <location>
        <begin position="200"/>
        <end position="282"/>
    </location>
</feature>
<protein>
    <submittedName>
        <fullName evidence="7">Putative expansin/Lol pI</fullName>
    </submittedName>
</protein>
<keyword evidence="4" id="KW-0732">Signal</keyword>
<dbReference type="PANTHER" id="PTHR31692:SF56">
    <property type="entry name" value="EXPANSIN-B2-RELATED"/>
    <property type="match status" value="1"/>
</dbReference>
<dbReference type="Pfam" id="PF01357">
    <property type="entry name" value="Expansin_C"/>
    <property type="match status" value="1"/>
</dbReference>
<dbReference type="PRINTS" id="PR00829">
    <property type="entry name" value="LOLP1ALLERGN"/>
</dbReference>
<dbReference type="PANTHER" id="PTHR31692">
    <property type="entry name" value="EXPANSIN-B3"/>
    <property type="match status" value="1"/>
</dbReference>
<gene>
    <name evidence="7" type="ORF">RchiOBHm_Chr1g0348851</name>
</gene>
<dbReference type="OMA" id="VLERCHI"/>
<evidence type="ECO:0000256" key="4">
    <source>
        <dbReference type="SAM" id="SignalP"/>
    </source>
</evidence>
<keyword evidence="8" id="KW-1185">Reference proteome</keyword>
<dbReference type="CDD" id="cd22275">
    <property type="entry name" value="DPBB_EXPB_N"/>
    <property type="match status" value="1"/>
</dbReference>
<dbReference type="STRING" id="74649.A0A2P6SFM0"/>
<sequence length="286" mass="30069">MALLVPRSLPIYALVTLFLVLLNLNPSSCFNPKLLNVSRLQTDSTWEAALSTTQSYSDWAPAVATWYGDPEGGGSNGGACAYANAVDQPPFSKFVSAGGASLFKSGKGCGACYEVKCTGNAACSGNPVTVVITDNCPGGPCASNAVHFDLSGHAFGAMANSGKESQLRNAGVLHVQHRRVACVYPGVDITFRVDLGSNPYYLAVVVEYAAGPGALSALELKQGRGDSVWLPMQQSWGADWKFNSGSQLQGPLSIRITADSGQTLVVNDVIPAGWQPGQIYRSVVNF</sequence>
<evidence type="ECO:0000259" key="5">
    <source>
        <dbReference type="PROSITE" id="PS50842"/>
    </source>
</evidence>
<keyword evidence="2" id="KW-0964">Secreted</keyword>
<proteinExistence type="inferred from homology"/>
<dbReference type="InterPro" id="IPR007118">
    <property type="entry name" value="Expan_Lol_pI"/>
</dbReference>
<dbReference type="SMART" id="SM00837">
    <property type="entry name" value="DPBB_1"/>
    <property type="match status" value="1"/>
</dbReference>
<evidence type="ECO:0000256" key="2">
    <source>
        <dbReference type="ARBA" id="ARBA00022525"/>
    </source>
</evidence>
<dbReference type="InterPro" id="IPR036908">
    <property type="entry name" value="RlpA-like_sf"/>
</dbReference>
<feature type="domain" description="Expansin-like EG45" evidence="5">
    <location>
        <begin position="77"/>
        <end position="187"/>
    </location>
</feature>
<dbReference type="Gramene" id="PRQ57485">
    <property type="protein sequence ID" value="PRQ57485"/>
    <property type="gene ID" value="RchiOBHm_Chr1g0348851"/>
</dbReference>
<dbReference type="GO" id="GO:0005576">
    <property type="term" value="C:extracellular region"/>
    <property type="evidence" value="ECO:0007669"/>
    <property type="project" value="UniProtKB-SubCell"/>
</dbReference>
<dbReference type="InterPro" id="IPR036749">
    <property type="entry name" value="Expansin_CBD_sf"/>
</dbReference>
<dbReference type="InterPro" id="IPR009009">
    <property type="entry name" value="RlpA-like_DPBB"/>
</dbReference>
<dbReference type="InterPro" id="IPR005795">
    <property type="entry name" value="LolPI"/>
</dbReference>
<dbReference type="PROSITE" id="PS50843">
    <property type="entry name" value="EXPANSIN_CBD"/>
    <property type="match status" value="1"/>
</dbReference>
<dbReference type="GO" id="GO:0009653">
    <property type="term" value="P:anatomical structure morphogenesis"/>
    <property type="evidence" value="ECO:0007669"/>
    <property type="project" value="UniProtKB-ARBA"/>
</dbReference>
<dbReference type="InterPro" id="IPR007117">
    <property type="entry name" value="Expansin_CBD"/>
</dbReference>
<evidence type="ECO:0000256" key="1">
    <source>
        <dbReference type="ARBA" id="ARBA00004613"/>
    </source>
</evidence>
<dbReference type="PRINTS" id="PR01225">
    <property type="entry name" value="EXPANSNFAMLY"/>
</dbReference>
<feature type="chain" id="PRO_5015159331" evidence="4">
    <location>
        <begin position="30"/>
        <end position="286"/>
    </location>
</feature>
<dbReference type="PROSITE" id="PS50842">
    <property type="entry name" value="EXPANSIN_EG45"/>
    <property type="match status" value="1"/>
</dbReference>
<dbReference type="AlphaFoldDB" id="A0A2P6SFM0"/>
<organism evidence="7 8">
    <name type="scientific">Rosa chinensis</name>
    <name type="common">China rose</name>
    <dbReference type="NCBI Taxonomy" id="74649"/>
    <lineage>
        <taxon>Eukaryota</taxon>
        <taxon>Viridiplantae</taxon>
        <taxon>Streptophyta</taxon>
        <taxon>Embryophyta</taxon>
        <taxon>Tracheophyta</taxon>
        <taxon>Spermatophyta</taxon>
        <taxon>Magnoliopsida</taxon>
        <taxon>eudicotyledons</taxon>
        <taxon>Gunneridae</taxon>
        <taxon>Pentapetalae</taxon>
        <taxon>rosids</taxon>
        <taxon>fabids</taxon>
        <taxon>Rosales</taxon>
        <taxon>Rosaceae</taxon>
        <taxon>Rosoideae</taxon>
        <taxon>Rosoideae incertae sedis</taxon>
        <taxon>Rosa</taxon>
    </lineage>
</organism>
<reference evidence="7 8" key="1">
    <citation type="journal article" date="2018" name="Nat. Genet.">
        <title>The Rosa genome provides new insights in the design of modern roses.</title>
        <authorList>
            <person name="Bendahmane M."/>
        </authorList>
    </citation>
    <scope>NUCLEOTIDE SEQUENCE [LARGE SCALE GENOMIC DNA]</scope>
    <source>
        <strain evidence="8">cv. Old Blush</strain>
    </source>
</reference>
<evidence type="ECO:0000313" key="8">
    <source>
        <dbReference type="Proteomes" id="UP000238479"/>
    </source>
</evidence>
<dbReference type="EMBL" id="PDCK01000039">
    <property type="protein sequence ID" value="PRQ57485.1"/>
    <property type="molecule type" value="Genomic_DNA"/>
</dbReference>
<dbReference type="SUPFAM" id="SSF49590">
    <property type="entry name" value="PHL pollen allergen"/>
    <property type="match status" value="1"/>
</dbReference>
<dbReference type="InterPro" id="IPR007112">
    <property type="entry name" value="Expansin/allergen_DPBB_dom"/>
</dbReference>
<evidence type="ECO:0000256" key="3">
    <source>
        <dbReference type="RuleBase" id="RU003460"/>
    </source>
</evidence>
<dbReference type="SUPFAM" id="SSF50685">
    <property type="entry name" value="Barwin-like endoglucanases"/>
    <property type="match status" value="1"/>
</dbReference>
<evidence type="ECO:0000313" key="7">
    <source>
        <dbReference type="EMBL" id="PRQ57485.1"/>
    </source>
</evidence>
<dbReference type="Gene3D" id="2.60.40.760">
    <property type="entry name" value="Expansin, cellulose-binding-like domain"/>
    <property type="match status" value="1"/>
</dbReference>
<accession>A0A2P6SFM0</accession>
<name>A0A2P6SFM0_ROSCH</name>
<feature type="signal peptide" evidence="4">
    <location>
        <begin position="1"/>
        <end position="29"/>
    </location>
</feature>
<dbReference type="Proteomes" id="UP000238479">
    <property type="component" value="Chromosome 1"/>
</dbReference>
<dbReference type="OrthoDB" id="406505at2759"/>